<dbReference type="GO" id="GO:0006508">
    <property type="term" value="P:proteolysis"/>
    <property type="evidence" value="ECO:0007669"/>
    <property type="project" value="UniProtKB-KW"/>
</dbReference>
<dbReference type="Proteomes" id="UP000500961">
    <property type="component" value="Chromosome"/>
</dbReference>
<dbReference type="AlphaFoldDB" id="A0A7D4CGE7"/>
<dbReference type="InterPro" id="IPR000064">
    <property type="entry name" value="NLP_P60_dom"/>
</dbReference>
<dbReference type="InterPro" id="IPR038765">
    <property type="entry name" value="Papain-like_cys_pep_sf"/>
</dbReference>
<dbReference type="Gene3D" id="2.30.30.40">
    <property type="entry name" value="SH3 Domains"/>
    <property type="match status" value="1"/>
</dbReference>
<dbReference type="InterPro" id="IPR041382">
    <property type="entry name" value="SH3_16"/>
</dbReference>
<organism evidence="6 7">
    <name type="scientific">Tenuifilum thalassicum</name>
    <dbReference type="NCBI Taxonomy" id="2590900"/>
    <lineage>
        <taxon>Bacteria</taxon>
        <taxon>Pseudomonadati</taxon>
        <taxon>Bacteroidota</taxon>
        <taxon>Bacteroidia</taxon>
        <taxon>Bacteroidales</taxon>
        <taxon>Tenuifilaceae</taxon>
        <taxon>Tenuifilum</taxon>
    </lineage>
</organism>
<reference evidence="6 7" key="1">
    <citation type="submission" date="2019-07" db="EMBL/GenBank/DDBJ databases">
        <title>Thalassofilum flectens gen. nov., sp. nov., a novel moderate thermophilic anaerobe from a shallow sea hot spring in Kunashir Island (Russia), representing a new family in the order Bacteroidales, and proposal of Thalassofilacea fam. nov.</title>
        <authorList>
            <person name="Kochetkova T.V."/>
            <person name="Podosokorskaya O.A."/>
            <person name="Novikov A."/>
            <person name="Elcheninov A.G."/>
            <person name="Toshchakov S.V."/>
            <person name="Kublanov I.V."/>
        </authorList>
    </citation>
    <scope>NUCLEOTIDE SEQUENCE [LARGE SCALE GENOMIC DNA]</scope>
    <source>
        <strain evidence="6 7">38-H</strain>
    </source>
</reference>
<accession>A0A7D4CGE7</accession>
<evidence type="ECO:0000256" key="1">
    <source>
        <dbReference type="ARBA" id="ARBA00007074"/>
    </source>
</evidence>
<dbReference type="PANTHER" id="PTHR47053">
    <property type="entry name" value="MUREIN DD-ENDOPEPTIDASE MEPH-RELATED"/>
    <property type="match status" value="1"/>
</dbReference>
<keyword evidence="7" id="KW-1185">Reference proteome</keyword>
<dbReference type="Gene3D" id="3.90.1720.10">
    <property type="entry name" value="endopeptidase domain like (from Nostoc punctiforme)"/>
    <property type="match status" value="1"/>
</dbReference>
<dbReference type="GO" id="GO:0008234">
    <property type="term" value="F:cysteine-type peptidase activity"/>
    <property type="evidence" value="ECO:0007669"/>
    <property type="project" value="UniProtKB-KW"/>
</dbReference>
<feature type="domain" description="NlpC/P60" evidence="5">
    <location>
        <begin position="127"/>
        <end position="255"/>
    </location>
</feature>
<dbReference type="RefSeq" id="WP_173073849.1">
    <property type="nucleotide sequence ID" value="NZ_CP041345.1"/>
</dbReference>
<evidence type="ECO:0000256" key="4">
    <source>
        <dbReference type="ARBA" id="ARBA00022807"/>
    </source>
</evidence>
<dbReference type="PANTHER" id="PTHR47053:SF1">
    <property type="entry name" value="MUREIN DD-ENDOPEPTIDASE MEPH-RELATED"/>
    <property type="match status" value="1"/>
</dbReference>
<gene>
    <name evidence="6" type="ORF">FHG85_05655</name>
</gene>
<keyword evidence="4" id="KW-0788">Thiol protease</keyword>
<dbReference type="PROSITE" id="PS51935">
    <property type="entry name" value="NLPC_P60"/>
    <property type="match status" value="1"/>
</dbReference>
<dbReference type="InterPro" id="IPR051202">
    <property type="entry name" value="Peptidase_C40"/>
</dbReference>
<dbReference type="Pfam" id="PF18348">
    <property type="entry name" value="SH3_16"/>
    <property type="match status" value="1"/>
</dbReference>
<dbReference type="KEGG" id="ttz:FHG85_05655"/>
<evidence type="ECO:0000256" key="3">
    <source>
        <dbReference type="ARBA" id="ARBA00022801"/>
    </source>
</evidence>
<name>A0A7D4CGE7_9BACT</name>
<evidence type="ECO:0000256" key="2">
    <source>
        <dbReference type="ARBA" id="ARBA00022670"/>
    </source>
</evidence>
<protein>
    <submittedName>
        <fullName evidence="6">NlpC/P60 family protein</fullName>
    </submittedName>
</protein>
<proteinExistence type="inferred from homology"/>
<dbReference type="SUPFAM" id="SSF54001">
    <property type="entry name" value="Cysteine proteinases"/>
    <property type="match status" value="1"/>
</dbReference>
<evidence type="ECO:0000313" key="7">
    <source>
        <dbReference type="Proteomes" id="UP000500961"/>
    </source>
</evidence>
<evidence type="ECO:0000313" key="6">
    <source>
        <dbReference type="EMBL" id="QKG79766.1"/>
    </source>
</evidence>
<comment type="similarity">
    <text evidence="1">Belongs to the peptidase C40 family.</text>
</comment>
<keyword evidence="2" id="KW-0645">Protease</keyword>
<dbReference type="EMBL" id="CP041345">
    <property type="protein sequence ID" value="QKG79766.1"/>
    <property type="molecule type" value="Genomic_DNA"/>
</dbReference>
<sequence>MLGLASKSVVPVRKEPNETTEMVNQLLFGEKVSVLETYKQWLRIESTLDSYHGWVDSRLIEIIKDDTDLNSLNDYIINDWLVEVKDLSNSSNLLLSPGSFLYKPVNNRFKLYEQEFEIQNSSITTAPPTAENLIKTALRFLNVPYLWGGKSIFGIDCSGFVQVCYRTIGKLLPRDAWQQAKHGQTIEFSNYATAGDLAFFDNEEGQITHTGILISPNEIIHSSGYVRIDKFDHLGIFNNQLGEYTHKLRIIKRLL</sequence>
<dbReference type="Pfam" id="PF00877">
    <property type="entry name" value="NLPC_P60"/>
    <property type="match status" value="1"/>
</dbReference>
<evidence type="ECO:0000259" key="5">
    <source>
        <dbReference type="PROSITE" id="PS51935"/>
    </source>
</evidence>
<keyword evidence="3" id="KW-0378">Hydrolase</keyword>